<gene>
    <name evidence="7" type="ORF">JF922_15605</name>
</gene>
<name>A0A934KC56_9BACT</name>
<evidence type="ECO:0000259" key="6">
    <source>
        <dbReference type="PROSITE" id="PS50893"/>
    </source>
</evidence>
<sequence>MAELVVTDLHVAYGSVAAVQGVSLTASAGECVGVLGPNGAGKTSLFRAVSRLVPYRGEVTLDGLPVRGQPEDVVRQGIGHVLEGRHIFSQLTIRDNLLLAQFGSSGGRFKDRLASVLDTFPMLKSNLNRFGGQLSGGQQQILAIARGLLTQPKVLMLDEPSLGLAPMVVEQLVSTIPLIVKEWQSTVILSEQFVQLVLAVADRVYILSHGKVVRTGPADIIHLGDEILSGYLGATAR</sequence>
<dbReference type="PROSITE" id="PS50893">
    <property type="entry name" value="ABC_TRANSPORTER_2"/>
    <property type="match status" value="1"/>
</dbReference>
<dbReference type="InterPro" id="IPR003593">
    <property type="entry name" value="AAA+_ATPase"/>
</dbReference>
<dbReference type="InterPro" id="IPR027417">
    <property type="entry name" value="P-loop_NTPase"/>
</dbReference>
<keyword evidence="3" id="KW-0547">Nucleotide-binding</keyword>
<keyword evidence="4 7" id="KW-0067">ATP-binding</keyword>
<dbReference type="Pfam" id="PF00005">
    <property type="entry name" value="ABC_tran"/>
    <property type="match status" value="1"/>
</dbReference>
<dbReference type="PANTHER" id="PTHR43820">
    <property type="entry name" value="HIGH-AFFINITY BRANCHED-CHAIN AMINO ACID TRANSPORT ATP-BINDING PROTEIN LIVF"/>
    <property type="match status" value="1"/>
</dbReference>
<keyword evidence="5" id="KW-0029">Amino-acid transport</keyword>
<dbReference type="GO" id="GO:0015658">
    <property type="term" value="F:branched-chain amino acid transmembrane transporter activity"/>
    <property type="evidence" value="ECO:0007669"/>
    <property type="project" value="TreeGrafter"/>
</dbReference>
<dbReference type="GO" id="GO:0015807">
    <property type="term" value="P:L-amino acid transport"/>
    <property type="evidence" value="ECO:0007669"/>
    <property type="project" value="TreeGrafter"/>
</dbReference>
<dbReference type="SUPFAM" id="SSF52540">
    <property type="entry name" value="P-loop containing nucleoside triphosphate hydrolases"/>
    <property type="match status" value="1"/>
</dbReference>
<dbReference type="AlphaFoldDB" id="A0A934KC56"/>
<evidence type="ECO:0000256" key="4">
    <source>
        <dbReference type="ARBA" id="ARBA00022840"/>
    </source>
</evidence>
<evidence type="ECO:0000313" key="8">
    <source>
        <dbReference type="Proteomes" id="UP000612893"/>
    </source>
</evidence>
<dbReference type="GO" id="GO:0016887">
    <property type="term" value="F:ATP hydrolysis activity"/>
    <property type="evidence" value="ECO:0007669"/>
    <property type="project" value="InterPro"/>
</dbReference>
<keyword evidence="2" id="KW-0813">Transport</keyword>
<comment type="caution">
    <text evidence="7">The sequence shown here is derived from an EMBL/GenBank/DDBJ whole genome shotgun (WGS) entry which is preliminary data.</text>
</comment>
<feature type="domain" description="ABC transporter" evidence="6">
    <location>
        <begin position="4"/>
        <end position="234"/>
    </location>
</feature>
<protein>
    <submittedName>
        <fullName evidence="7">ATP-binding cassette domain-containing protein</fullName>
    </submittedName>
</protein>
<organism evidence="7 8">
    <name type="scientific">Candidatus Nephthysia bennettiae</name>
    <dbReference type="NCBI Taxonomy" id="3127016"/>
    <lineage>
        <taxon>Bacteria</taxon>
        <taxon>Bacillati</taxon>
        <taxon>Candidatus Dormiibacterota</taxon>
        <taxon>Candidatus Dormibacteria</taxon>
        <taxon>Candidatus Dormibacterales</taxon>
        <taxon>Candidatus Dormibacteraceae</taxon>
        <taxon>Candidatus Nephthysia</taxon>
    </lineage>
</organism>
<dbReference type="InterPro" id="IPR052156">
    <property type="entry name" value="BCAA_Transport_ATP-bd_LivF"/>
</dbReference>
<dbReference type="InterPro" id="IPR003439">
    <property type="entry name" value="ABC_transporter-like_ATP-bd"/>
</dbReference>
<dbReference type="SMART" id="SM00382">
    <property type="entry name" value="AAA"/>
    <property type="match status" value="1"/>
</dbReference>
<evidence type="ECO:0000256" key="1">
    <source>
        <dbReference type="ARBA" id="ARBA00005417"/>
    </source>
</evidence>
<evidence type="ECO:0000313" key="7">
    <source>
        <dbReference type="EMBL" id="MBJ7599490.1"/>
    </source>
</evidence>
<evidence type="ECO:0000256" key="3">
    <source>
        <dbReference type="ARBA" id="ARBA00022741"/>
    </source>
</evidence>
<dbReference type="PANTHER" id="PTHR43820:SF4">
    <property type="entry name" value="HIGH-AFFINITY BRANCHED-CHAIN AMINO ACID TRANSPORT ATP-BINDING PROTEIN LIVF"/>
    <property type="match status" value="1"/>
</dbReference>
<keyword evidence="8" id="KW-1185">Reference proteome</keyword>
<dbReference type="GO" id="GO:0005524">
    <property type="term" value="F:ATP binding"/>
    <property type="evidence" value="ECO:0007669"/>
    <property type="project" value="UniProtKB-KW"/>
</dbReference>
<dbReference type="RefSeq" id="WP_338202999.1">
    <property type="nucleotide sequence ID" value="NZ_JAEKNR010000155.1"/>
</dbReference>
<dbReference type="Proteomes" id="UP000612893">
    <property type="component" value="Unassembled WGS sequence"/>
</dbReference>
<reference evidence="7" key="1">
    <citation type="submission" date="2020-10" db="EMBL/GenBank/DDBJ databases">
        <title>Ca. Dormibacterota MAGs.</title>
        <authorList>
            <person name="Montgomery K."/>
        </authorList>
    </citation>
    <scope>NUCLEOTIDE SEQUENCE [LARGE SCALE GENOMIC DNA]</scope>
    <source>
        <strain evidence="7">SC8812_S17_10</strain>
    </source>
</reference>
<proteinExistence type="inferred from homology"/>
<comment type="similarity">
    <text evidence="1">Belongs to the ABC transporter superfamily.</text>
</comment>
<dbReference type="EMBL" id="JAEKNR010000155">
    <property type="protein sequence ID" value="MBJ7599490.1"/>
    <property type="molecule type" value="Genomic_DNA"/>
</dbReference>
<dbReference type="Gene3D" id="3.40.50.300">
    <property type="entry name" value="P-loop containing nucleotide triphosphate hydrolases"/>
    <property type="match status" value="1"/>
</dbReference>
<evidence type="ECO:0000256" key="2">
    <source>
        <dbReference type="ARBA" id="ARBA00022448"/>
    </source>
</evidence>
<evidence type="ECO:0000256" key="5">
    <source>
        <dbReference type="ARBA" id="ARBA00022970"/>
    </source>
</evidence>
<accession>A0A934KC56</accession>